<evidence type="ECO:0000259" key="5">
    <source>
        <dbReference type="PROSITE" id="PS50122"/>
    </source>
</evidence>
<feature type="active site" evidence="4">
    <location>
        <position position="39"/>
    </location>
</feature>
<dbReference type="GO" id="GO:0008984">
    <property type="term" value="F:protein-glutamate methylesterase activity"/>
    <property type="evidence" value="ECO:0007669"/>
    <property type="project" value="UniProtKB-EC"/>
</dbReference>
<dbReference type="PROSITE" id="PS50122">
    <property type="entry name" value="CHEB"/>
    <property type="match status" value="1"/>
</dbReference>
<evidence type="ECO:0000256" key="1">
    <source>
        <dbReference type="ARBA" id="ARBA00022801"/>
    </source>
</evidence>
<protein>
    <recommendedName>
        <fullName evidence="2">protein-glutamate methylesterase</fullName>
        <ecNumber evidence="2">3.1.1.61</ecNumber>
    </recommendedName>
</protein>
<dbReference type="Proteomes" id="UP000653797">
    <property type="component" value="Unassembled WGS sequence"/>
</dbReference>
<dbReference type="InterPro" id="IPR035909">
    <property type="entry name" value="CheB_C"/>
</dbReference>
<gene>
    <name evidence="6" type="ORF">IC230_13600</name>
</gene>
<organism evidence="6 7">
    <name type="scientific">Spirosoma validum</name>
    <dbReference type="NCBI Taxonomy" id="2771355"/>
    <lineage>
        <taxon>Bacteria</taxon>
        <taxon>Pseudomonadati</taxon>
        <taxon>Bacteroidota</taxon>
        <taxon>Cytophagia</taxon>
        <taxon>Cytophagales</taxon>
        <taxon>Cytophagaceae</taxon>
        <taxon>Spirosoma</taxon>
    </lineage>
</organism>
<keyword evidence="7" id="KW-1185">Reference proteome</keyword>
<dbReference type="EC" id="3.1.1.61" evidence="2"/>
<dbReference type="GO" id="GO:0005737">
    <property type="term" value="C:cytoplasm"/>
    <property type="evidence" value="ECO:0007669"/>
    <property type="project" value="InterPro"/>
</dbReference>
<dbReference type="InterPro" id="IPR000673">
    <property type="entry name" value="Sig_transdc_resp-reg_Me-estase"/>
</dbReference>
<dbReference type="PANTHER" id="PTHR42872">
    <property type="entry name" value="PROTEIN-GLUTAMATE METHYLESTERASE/PROTEIN-GLUTAMINE GLUTAMINASE"/>
    <property type="match status" value="1"/>
</dbReference>
<dbReference type="InterPro" id="IPR011247">
    <property type="entry name" value="Chemotax_prot-Glu_Me-esterase"/>
</dbReference>
<feature type="active site" evidence="4">
    <location>
        <position position="12"/>
    </location>
</feature>
<feature type="active site" evidence="4">
    <location>
        <position position="131"/>
    </location>
</feature>
<sequence length="317" mass="34294">MEKRNIIVIGASAGGFDAIQRLSACLPPALDAAIFIVWHMAPTIRGMLPRELAKLTTIPVAHAVDHELIQTNRIYIAPPDRHMLIENGRIRITHGPKENHFRPAIDPLFRSAAYAYGSRVIGVILSGALDDGTAGLWTIKHRGGMALVQDPQEALVSAMPESAIRQVAIDLIAPLVHLAALLVQLVGEDVSPQLPIPIEEDKKTKAEISIAAGDTALGTTIGQFGPPSAYACPDCHGVLTRLNEGSLTRFRCHTGHAYSADALLTTVSEKIEDSLYSALRGMDERVSLLNQLGDQFADANHPKQAALYFQQAQETQQ</sequence>
<evidence type="ECO:0000256" key="2">
    <source>
        <dbReference type="ARBA" id="ARBA00039140"/>
    </source>
</evidence>
<dbReference type="SUPFAM" id="SSF52738">
    <property type="entry name" value="Methylesterase CheB, C-terminal domain"/>
    <property type="match status" value="1"/>
</dbReference>
<proteinExistence type="predicted"/>
<dbReference type="AlphaFoldDB" id="A0A927B1N6"/>
<keyword evidence="4" id="KW-0145">Chemotaxis</keyword>
<dbReference type="PIRSF" id="PIRSF036461">
    <property type="entry name" value="Chmtx_methlestr"/>
    <property type="match status" value="1"/>
</dbReference>
<comment type="catalytic activity">
    <reaction evidence="3">
        <text>[protein]-L-glutamate 5-O-methyl ester + H2O = L-glutamyl-[protein] + methanol + H(+)</text>
        <dbReference type="Rhea" id="RHEA:23236"/>
        <dbReference type="Rhea" id="RHEA-COMP:10208"/>
        <dbReference type="Rhea" id="RHEA-COMP:10311"/>
        <dbReference type="ChEBI" id="CHEBI:15377"/>
        <dbReference type="ChEBI" id="CHEBI:15378"/>
        <dbReference type="ChEBI" id="CHEBI:17790"/>
        <dbReference type="ChEBI" id="CHEBI:29973"/>
        <dbReference type="ChEBI" id="CHEBI:82795"/>
        <dbReference type="EC" id="3.1.1.61"/>
    </reaction>
</comment>
<dbReference type="PANTHER" id="PTHR42872:SF6">
    <property type="entry name" value="PROTEIN-GLUTAMATE METHYLESTERASE_PROTEIN-GLUTAMINE GLUTAMINASE"/>
    <property type="match status" value="1"/>
</dbReference>
<keyword evidence="1 4" id="KW-0378">Hydrolase</keyword>
<dbReference type="CDD" id="cd16433">
    <property type="entry name" value="CheB"/>
    <property type="match status" value="1"/>
</dbReference>
<dbReference type="EMBL" id="JACXAA010000004">
    <property type="protein sequence ID" value="MBD2753936.1"/>
    <property type="molecule type" value="Genomic_DNA"/>
</dbReference>
<dbReference type="Pfam" id="PF01339">
    <property type="entry name" value="CheB_methylest"/>
    <property type="match status" value="1"/>
</dbReference>
<dbReference type="RefSeq" id="WP_191039575.1">
    <property type="nucleotide sequence ID" value="NZ_JACXAA010000004.1"/>
</dbReference>
<comment type="caution">
    <text evidence="6">The sequence shown here is derived from an EMBL/GenBank/DDBJ whole genome shotgun (WGS) entry which is preliminary data.</text>
</comment>
<dbReference type="GO" id="GO:0000156">
    <property type="term" value="F:phosphorelay response regulator activity"/>
    <property type="evidence" value="ECO:0007669"/>
    <property type="project" value="InterPro"/>
</dbReference>
<dbReference type="GO" id="GO:0006935">
    <property type="term" value="P:chemotaxis"/>
    <property type="evidence" value="ECO:0007669"/>
    <property type="project" value="UniProtKB-UniRule"/>
</dbReference>
<name>A0A927B1N6_9BACT</name>
<accession>A0A927B1N6</accession>
<dbReference type="Gene3D" id="3.40.50.180">
    <property type="entry name" value="Methylesterase CheB, C-terminal domain"/>
    <property type="match status" value="1"/>
</dbReference>
<feature type="domain" description="CheB-type methylesterase" evidence="5">
    <location>
        <begin position="1"/>
        <end position="189"/>
    </location>
</feature>
<evidence type="ECO:0000256" key="4">
    <source>
        <dbReference type="PROSITE-ProRule" id="PRU00050"/>
    </source>
</evidence>
<evidence type="ECO:0000313" key="7">
    <source>
        <dbReference type="Proteomes" id="UP000653797"/>
    </source>
</evidence>
<reference evidence="6" key="1">
    <citation type="submission" date="2020-09" db="EMBL/GenBank/DDBJ databases">
        <authorList>
            <person name="Kim M.K."/>
        </authorList>
    </citation>
    <scope>NUCLEOTIDE SEQUENCE</scope>
    <source>
        <strain evidence="6">BT704</strain>
    </source>
</reference>
<evidence type="ECO:0000256" key="3">
    <source>
        <dbReference type="ARBA" id="ARBA00048267"/>
    </source>
</evidence>
<evidence type="ECO:0000313" key="6">
    <source>
        <dbReference type="EMBL" id="MBD2753936.1"/>
    </source>
</evidence>